<gene>
    <name evidence="1" type="ordered locus">AciX9_0751</name>
</gene>
<dbReference type="KEGG" id="acm:AciX9_0751"/>
<dbReference type="EMBL" id="CP002480">
    <property type="protein sequence ID" value="ADW67821.1"/>
    <property type="molecule type" value="Genomic_DNA"/>
</dbReference>
<keyword evidence="2" id="KW-1185">Reference proteome</keyword>
<reference evidence="2" key="1">
    <citation type="submission" date="2011-01" db="EMBL/GenBank/DDBJ databases">
        <title>Complete sequence of chromosome of Acidobacterium sp. MP5ACTX9.</title>
        <authorList>
            <consortium name="US DOE Joint Genome Institute"/>
            <person name="Lucas S."/>
            <person name="Copeland A."/>
            <person name="Lapidus A."/>
            <person name="Cheng J.-F."/>
            <person name="Goodwin L."/>
            <person name="Pitluck S."/>
            <person name="Teshima H."/>
            <person name="Detter J.C."/>
            <person name="Han C."/>
            <person name="Tapia R."/>
            <person name="Land M."/>
            <person name="Hauser L."/>
            <person name="Kyrpides N."/>
            <person name="Ivanova N."/>
            <person name="Ovchinnikova G."/>
            <person name="Pagani I."/>
            <person name="Rawat S.R."/>
            <person name="Mannisto M."/>
            <person name="Haggblom M.M."/>
            <person name="Woyke T."/>
        </authorList>
    </citation>
    <scope>NUCLEOTIDE SEQUENCE [LARGE SCALE GENOMIC DNA]</scope>
    <source>
        <strain evidence="2">MP5ACTX9</strain>
    </source>
</reference>
<proteinExistence type="predicted"/>
<accession>E8X0F7</accession>
<sequence>MTTPDSLDTDVIQDRILRLQASLESGDLKLEQVYKDLIAISQEMLFVAEDLESRRINSIVPGANVTF</sequence>
<dbReference type="Proteomes" id="UP000000343">
    <property type="component" value="Chromosome"/>
</dbReference>
<dbReference type="RefSeq" id="WP_013579147.1">
    <property type="nucleotide sequence ID" value="NC_015064.1"/>
</dbReference>
<dbReference type="STRING" id="1198114.AciX9_0751"/>
<dbReference type="PaxDb" id="1198114-AciX9_0751"/>
<dbReference type="HOGENOM" id="CLU_2806439_0_0_0"/>
<evidence type="ECO:0000313" key="2">
    <source>
        <dbReference type="Proteomes" id="UP000000343"/>
    </source>
</evidence>
<evidence type="ECO:0000313" key="1">
    <source>
        <dbReference type="EMBL" id="ADW67821.1"/>
    </source>
</evidence>
<name>E8X0F7_GRATM</name>
<dbReference type="AlphaFoldDB" id="E8X0F7"/>
<organism evidence="2">
    <name type="scientific">Granulicella tundricola (strain ATCC BAA-1859 / DSM 23138 / MP5ACTX9)</name>
    <dbReference type="NCBI Taxonomy" id="1198114"/>
    <lineage>
        <taxon>Bacteria</taxon>
        <taxon>Pseudomonadati</taxon>
        <taxon>Acidobacteriota</taxon>
        <taxon>Terriglobia</taxon>
        <taxon>Terriglobales</taxon>
        <taxon>Acidobacteriaceae</taxon>
        <taxon>Granulicella</taxon>
    </lineage>
</organism>
<protein>
    <submittedName>
        <fullName evidence="1">Uncharacterized protein</fullName>
    </submittedName>
</protein>